<evidence type="ECO:0000313" key="3">
    <source>
        <dbReference type="EMBL" id="RNL78469.1"/>
    </source>
</evidence>
<dbReference type="AlphaFoldDB" id="A0A3N0DS66"/>
<gene>
    <name evidence="3" type="ORF">EFL95_05075</name>
</gene>
<feature type="compositionally biased region" description="Low complexity" evidence="1">
    <location>
        <begin position="351"/>
        <end position="368"/>
    </location>
</feature>
<feature type="compositionally biased region" description="Low complexity" evidence="1">
    <location>
        <begin position="284"/>
        <end position="293"/>
    </location>
</feature>
<evidence type="ECO:0008006" key="5">
    <source>
        <dbReference type="Google" id="ProtNLM"/>
    </source>
</evidence>
<sequence>MSMQDPGTSAQTDEDFAVPVPRAPGKGRRYVASFAAAALSLGAVGAGVWAWRSFMDQGAQPAEALPANTLAYAALDLDPPGGQKVEAFKTLQKFPSIKKELGLDSVDDVQKSVVDEITSDSHCGMSYSTMKPWLGDRMAVALVQEKNPEGVVVLQLADADKAKASLAAKTNACHFGFAINGDWAILARSTTVAEEVKSAASPGSTLSDHADYKRLTKAAGDPGLVTLYAAPEAGQALLDAVDKDPYSAIGVIAMVNAGLDPVTSFITTFGLLYAVVPEGPFSSSSDDYGSSDYAPHMTPAQKKEQARLDEQFAHYDELTPAQRKALDKEQQKFFEELFGPNGENIPGMNDGDSSSSSSSGGVRFSGSGPIEVGPGNSAPIRTGARSDDEFPTPTINPALREALKNFKGLGGVGRITDGTVEVEIVGDPLKGTAASMYDGDKADSLVSDLPSDVAAVFGAGLAQGWVDLLFDQIDNQFMFGGSSQGTAAKSFEKATGLTVPTDLEALGGDGVSIIAGSGVNLDDIAVKPEDEPVAARVTGNPDKVEAALDKLRKHLGSGGDKILSHRVGSDVFISASADFLKQLEKSGDLAGTDTFKKVVPDADHAASILFINFNAGDWLAKEAGRDKADVAPLRAFGQSVTKSDGVQHIRIRLSFD</sequence>
<organism evidence="3 4">
    <name type="scientific">Nocardioides marmorisolisilvae</name>
    <dbReference type="NCBI Taxonomy" id="1542737"/>
    <lineage>
        <taxon>Bacteria</taxon>
        <taxon>Bacillati</taxon>
        <taxon>Actinomycetota</taxon>
        <taxon>Actinomycetes</taxon>
        <taxon>Propionibacteriales</taxon>
        <taxon>Nocardioidaceae</taxon>
        <taxon>Nocardioides</taxon>
    </lineage>
</organism>
<keyword evidence="2" id="KW-1133">Transmembrane helix</keyword>
<feature type="region of interest" description="Disordered" evidence="1">
    <location>
        <begin position="1"/>
        <end position="21"/>
    </location>
</feature>
<dbReference type="RefSeq" id="WP_123232968.1">
    <property type="nucleotide sequence ID" value="NZ_RJSG01000002.1"/>
</dbReference>
<feature type="region of interest" description="Disordered" evidence="1">
    <location>
        <begin position="338"/>
        <end position="393"/>
    </location>
</feature>
<dbReference type="Proteomes" id="UP000277094">
    <property type="component" value="Unassembled WGS sequence"/>
</dbReference>
<feature type="region of interest" description="Disordered" evidence="1">
    <location>
        <begin position="284"/>
        <end position="305"/>
    </location>
</feature>
<comment type="caution">
    <text evidence="3">The sequence shown here is derived from an EMBL/GenBank/DDBJ whole genome shotgun (WGS) entry which is preliminary data.</text>
</comment>
<name>A0A3N0DS66_9ACTN</name>
<evidence type="ECO:0000313" key="4">
    <source>
        <dbReference type="Proteomes" id="UP000277094"/>
    </source>
</evidence>
<keyword evidence="4" id="KW-1185">Reference proteome</keyword>
<dbReference type="OrthoDB" id="5241887at2"/>
<proteinExistence type="predicted"/>
<feature type="compositionally biased region" description="Polar residues" evidence="1">
    <location>
        <begin position="1"/>
        <end position="11"/>
    </location>
</feature>
<keyword evidence="2" id="KW-0812">Transmembrane</keyword>
<accession>A0A3N0DS66</accession>
<evidence type="ECO:0000256" key="1">
    <source>
        <dbReference type="SAM" id="MobiDB-lite"/>
    </source>
</evidence>
<evidence type="ECO:0000256" key="2">
    <source>
        <dbReference type="SAM" id="Phobius"/>
    </source>
</evidence>
<protein>
    <recommendedName>
        <fullName evidence="5">DUF3352 domain-containing protein</fullName>
    </recommendedName>
</protein>
<feature type="transmembrane region" description="Helical" evidence="2">
    <location>
        <begin position="30"/>
        <end position="51"/>
    </location>
</feature>
<keyword evidence="2" id="KW-0472">Membrane</keyword>
<dbReference type="EMBL" id="RJSG01000002">
    <property type="protein sequence ID" value="RNL78469.1"/>
    <property type="molecule type" value="Genomic_DNA"/>
</dbReference>
<reference evidence="3 4" key="1">
    <citation type="submission" date="2018-11" db="EMBL/GenBank/DDBJ databases">
        <authorList>
            <person name="Li F."/>
        </authorList>
    </citation>
    <scope>NUCLEOTIDE SEQUENCE [LARGE SCALE GENOMIC DNA]</scope>
    <source>
        <strain evidence="3 4">KIS18-7</strain>
    </source>
</reference>